<proteinExistence type="predicted"/>
<comment type="caution">
    <text evidence="1">The sequence shown here is derived from an EMBL/GenBank/DDBJ whole genome shotgun (WGS) entry which is preliminary data.</text>
</comment>
<gene>
    <name evidence="1" type="ORF">PsorP6_010933</name>
</gene>
<sequence>MRVLVHVVATLALTARGAFAETFSPTTLGKEGGGPHGDWFTDLDDVVPGMKVRSVFIRGAERIDAIGMTIVKPSGEERTFRHGGYGGTEQSWDLADGEYIKRVAWTTDTHKGRTRIFWLEYLTNTGRKLSLTPYSDESGSYDYDLAPPGFQLGGFVGGAGKEIDRLQPIWTCVTASCS</sequence>
<reference evidence="1 2" key="1">
    <citation type="journal article" date="2022" name="bioRxiv">
        <title>The genome of the oomycete Peronosclerospora sorghi, a cosmopolitan pathogen of maize and sorghum, is inflated with dispersed pseudogenes.</title>
        <authorList>
            <person name="Fletcher K."/>
            <person name="Martin F."/>
            <person name="Isakeit T."/>
            <person name="Cavanaugh K."/>
            <person name="Magill C."/>
            <person name="Michelmore R."/>
        </authorList>
    </citation>
    <scope>NUCLEOTIDE SEQUENCE [LARGE SCALE GENOMIC DNA]</scope>
    <source>
        <strain evidence="1">P6</strain>
    </source>
</reference>
<accession>A0ACC0VYV9</accession>
<dbReference type="EMBL" id="CM047585">
    <property type="protein sequence ID" value="KAI9911038.1"/>
    <property type="molecule type" value="Genomic_DNA"/>
</dbReference>
<evidence type="ECO:0000313" key="1">
    <source>
        <dbReference type="EMBL" id="KAI9911038.1"/>
    </source>
</evidence>
<dbReference type="Proteomes" id="UP001163321">
    <property type="component" value="Chromosome 6"/>
</dbReference>
<protein>
    <submittedName>
        <fullName evidence="1">Uncharacterized protein</fullName>
    </submittedName>
</protein>
<evidence type="ECO:0000313" key="2">
    <source>
        <dbReference type="Proteomes" id="UP001163321"/>
    </source>
</evidence>
<organism evidence="1 2">
    <name type="scientific">Peronosclerospora sorghi</name>
    <dbReference type="NCBI Taxonomy" id="230839"/>
    <lineage>
        <taxon>Eukaryota</taxon>
        <taxon>Sar</taxon>
        <taxon>Stramenopiles</taxon>
        <taxon>Oomycota</taxon>
        <taxon>Peronosporomycetes</taxon>
        <taxon>Peronosporales</taxon>
        <taxon>Peronosporaceae</taxon>
        <taxon>Peronosclerospora</taxon>
    </lineage>
</organism>
<name>A0ACC0VYV9_9STRA</name>
<keyword evidence="2" id="KW-1185">Reference proteome</keyword>